<dbReference type="EMBL" id="VLLC01000006">
    <property type="protein sequence ID" value="TWI74122.1"/>
    <property type="molecule type" value="Genomic_DNA"/>
</dbReference>
<proteinExistence type="predicted"/>
<reference evidence="1 2" key="1">
    <citation type="submission" date="2019-07" db="EMBL/GenBank/DDBJ databases">
        <title>Genome sequencing of 100 strains of the haloalkaliphilic chemolithoautotrophic sulfur-oxidizing bacterium Thioalkalivibrio.</title>
        <authorList>
            <person name="Muyzer G."/>
        </authorList>
    </citation>
    <scope>NUCLEOTIDE SEQUENCE [LARGE SCALE GENOMIC DNA]</scope>
    <source>
        <strain evidence="1 2">ASO4-4</strain>
    </source>
</reference>
<dbReference type="Proteomes" id="UP000318307">
    <property type="component" value="Unassembled WGS sequence"/>
</dbReference>
<organism evidence="1 2">
    <name type="scientific">Desulfobotulus alkaliphilus</name>
    <dbReference type="NCBI Taxonomy" id="622671"/>
    <lineage>
        <taxon>Bacteria</taxon>
        <taxon>Pseudomonadati</taxon>
        <taxon>Thermodesulfobacteriota</taxon>
        <taxon>Desulfobacteria</taxon>
        <taxon>Desulfobacterales</taxon>
        <taxon>Desulfobacteraceae</taxon>
        <taxon>Desulfobotulus</taxon>
    </lineage>
</organism>
<dbReference type="AlphaFoldDB" id="A0A562RYI3"/>
<keyword evidence="2" id="KW-1185">Reference proteome</keyword>
<comment type="caution">
    <text evidence="1">The sequence shown here is derived from an EMBL/GenBank/DDBJ whole genome shotgun (WGS) entry which is preliminary data.</text>
</comment>
<evidence type="ECO:0000313" key="2">
    <source>
        <dbReference type="Proteomes" id="UP000318307"/>
    </source>
</evidence>
<protein>
    <submittedName>
        <fullName evidence="1">Uncharacterized protein</fullName>
    </submittedName>
</protein>
<gene>
    <name evidence="1" type="ORF">LZ24_01062</name>
</gene>
<evidence type="ECO:0000313" key="1">
    <source>
        <dbReference type="EMBL" id="TWI74122.1"/>
    </source>
</evidence>
<name>A0A562RYI3_9BACT</name>
<accession>A0A562RYI3</accession>
<sequence>MGMFFDVVRNLLQNNLFDCEVVLSFHPVGFWLCMKKDVKNIKNIDLNVVLSEKYRTIIVAVRISGFSRQVSP</sequence>